<keyword evidence="2" id="KW-1185">Reference proteome</keyword>
<sequence length="41" mass="4824">MSICFVITLSEYQFLSSHIDYQIESDYLTDTVPQILRKVLI</sequence>
<evidence type="ECO:0000313" key="2">
    <source>
        <dbReference type="Proteomes" id="UP000019202"/>
    </source>
</evidence>
<dbReference type="AlphaFoldDB" id="W1IRY5"/>
<protein>
    <submittedName>
        <fullName evidence="1">Uncharacterized protein</fullName>
    </submittedName>
</protein>
<name>W1IRY5_9GAMM</name>
<dbReference type="STRING" id="1427518.XSR1_110077"/>
<reference evidence="1" key="1">
    <citation type="submission" date="2013-11" db="EMBL/GenBank/DDBJ databases">
        <title>Draft genome sequence and annotation of the entomopathogenic bacteria, Xenorhabdus cabanillasi strain JM26 and Xenorhabdus szentirmai strain DSM 16338.</title>
        <authorList>
            <person name="Gualtieri M."/>
            <person name="Ogier J.C."/>
            <person name="Pages S."/>
            <person name="Givaudan A."/>
            <person name="Gaudriault S."/>
        </authorList>
    </citation>
    <scope>NUCLEOTIDE SEQUENCE [LARGE SCALE GENOMIC DNA]</scope>
    <source>
        <strain evidence="1">DSM 16338</strain>
    </source>
</reference>
<dbReference type="Proteomes" id="UP000019202">
    <property type="component" value="Unassembled WGS sequence"/>
</dbReference>
<dbReference type="EMBL" id="CBXF010000013">
    <property type="protein sequence ID" value="CDL81199.1"/>
    <property type="molecule type" value="Genomic_DNA"/>
</dbReference>
<proteinExistence type="predicted"/>
<evidence type="ECO:0000313" key="1">
    <source>
        <dbReference type="EMBL" id="CDL81199.1"/>
    </source>
</evidence>
<comment type="caution">
    <text evidence="1">The sequence shown here is derived from an EMBL/GenBank/DDBJ whole genome shotgun (WGS) entry which is preliminary data.</text>
</comment>
<accession>W1IRY5</accession>
<gene>
    <name evidence="1" type="ORF">XSR1_110077</name>
</gene>
<organism evidence="1 2">
    <name type="scientific">Xenorhabdus szentirmaii DSM 16338</name>
    <dbReference type="NCBI Taxonomy" id="1427518"/>
    <lineage>
        <taxon>Bacteria</taxon>
        <taxon>Pseudomonadati</taxon>
        <taxon>Pseudomonadota</taxon>
        <taxon>Gammaproteobacteria</taxon>
        <taxon>Enterobacterales</taxon>
        <taxon>Morganellaceae</taxon>
        <taxon>Xenorhabdus</taxon>
    </lineage>
</organism>